<proteinExistence type="predicted"/>
<accession>X0X9Z8</accession>
<name>X0X9Z8_9ZZZZ</name>
<feature type="non-terminal residue" evidence="1">
    <location>
        <position position="251"/>
    </location>
</feature>
<feature type="non-terminal residue" evidence="1">
    <location>
        <position position="1"/>
    </location>
</feature>
<dbReference type="EMBL" id="BARS01042757">
    <property type="protein sequence ID" value="GAG32252.1"/>
    <property type="molecule type" value="Genomic_DNA"/>
</dbReference>
<dbReference type="AlphaFoldDB" id="X0X9Z8"/>
<gene>
    <name evidence="1" type="ORF">S01H1_64833</name>
</gene>
<evidence type="ECO:0000313" key="1">
    <source>
        <dbReference type="EMBL" id="GAG32252.1"/>
    </source>
</evidence>
<reference evidence="1" key="1">
    <citation type="journal article" date="2014" name="Front. Microbiol.">
        <title>High frequency of phylogenetically diverse reductive dehalogenase-homologous genes in deep subseafloor sedimentary metagenomes.</title>
        <authorList>
            <person name="Kawai M."/>
            <person name="Futagami T."/>
            <person name="Toyoda A."/>
            <person name="Takaki Y."/>
            <person name="Nishi S."/>
            <person name="Hori S."/>
            <person name="Arai W."/>
            <person name="Tsubouchi T."/>
            <person name="Morono Y."/>
            <person name="Uchiyama I."/>
            <person name="Ito T."/>
            <person name="Fujiyama A."/>
            <person name="Inagaki F."/>
            <person name="Takami H."/>
        </authorList>
    </citation>
    <scope>NUCLEOTIDE SEQUENCE</scope>
    <source>
        <strain evidence="1">Expedition CK06-06</strain>
    </source>
</reference>
<sequence length="251" mass="29120">LGFVNHSSKYSDSYMAHYIVEKVGILNFWLALKDSSAGVFLIYDKVLEKAFLCKFSGMFEYSKFKNSTNVIYASSESDFWKVDETTRIDDGFYRLNEDGIDVLDKKKTYGYSGTGYSKYKNQYTGYGRTWDDVYAEVDKQEKKKKKSKKKKPPITIILEDKKDKLENDGIWKDIPYCYYCQETFVNDQPTKIDWGFKVCLSCFDEYGDSDGLETDAYGLEIITIDLEDPVGIATLFPDLVPKFCNECNWLY</sequence>
<protein>
    <submittedName>
        <fullName evidence="1">Uncharacterized protein</fullName>
    </submittedName>
</protein>
<comment type="caution">
    <text evidence="1">The sequence shown here is derived from an EMBL/GenBank/DDBJ whole genome shotgun (WGS) entry which is preliminary data.</text>
</comment>
<organism evidence="1">
    <name type="scientific">marine sediment metagenome</name>
    <dbReference type="NCBI Taxonomy" id="412755"/>
    <lineage>
        <taxon>unclassified sequences</taxon>
        <taxon>metagenomes</taxon>
        <taxon>ecological metagenomes</taxon>
    </lineage>
</organism>